<name>A0A1H8AEI3_9BACT</name>
<sequence length="111" mass="12210">MGKGEKKLWIGLIVLAFLSPLGIILPEKFQAGDAWGEWGTDTLQQLLGYVPAGLQRYAEIWKAPIPDYNFWGEGASLGMQIVAYVISGLLGILLTASVIYLLSKGIFRRAR</sequence>
<reference evidence="2 3" key="1">
    <citation type="submission" date="2016-10" db="EMBL/GenBank/DDBJ databases">
        <authorList>
            <person name="de Groot N.N."/>
        </authorList>
    </citation>
    <scope>NUCLEOTIDE SEQUENCE [LARGE SCALE GENOMIC DNA]</scope>
    <source>
        <strain evidence="2 3">DSM 8423</strain>
    </source>
</reference>
<keyword evidence="1" id="KW-1133">Transmembrane helix</keyword>
<dbReference type="OrthoDB" id="9812055at2"/>
<dbReference type="STRING" id="43775.SAMN04489760_1349"/>
<dbReference type="GO" id="GO:0005886">
    <property type="term" value="C:plasma membrane"/>
    <property type="evidence" value="ECO:0007669"/>
    <property type="project" value="UniProtKB-SubCell"/>
</dbReference>
<feature type="transmembrane region" description="Helical" evidence="1">
    <location>
        <begin position="81"/>
        <end position="102"/>
    </location>
</feature>
<gene>
    <name evidence="2" type="ORF">SAMN04489760_1349</name>
</gene>
<evidence type="ECO:0000256" key="1">
    <source>
        <dbReference type="SAM" id="Phobius"/>
    </source>
</evidence>
<organism evidence="2 3">
    <name type="scientific">Syntrophus gentianae</name>
    <dbReference type="NCBI Taxonomy" id="43775"/>
    <lineage>
        <taxon>Bacteria</taxon>
        <taxon>Pseudomonadati</taxon>
        <taxon>Thermodesulfobacteriota</taxon>
        <taxon>Syntrophia</taxon>
        <taxon>Syntrophales</taxon>
        <taxon>Syntrophaceae</taxon>
        <taxon>Syntrophus</taxon>
    </lineage>
</organism>
<evidence type="ECO:0000313" key="2">
    <source>
        <dbReference type="EMBL" id="SEM68209.1"/>
    </source>
</evidence>
<keyword evidence="1" id="KW-0812">Transmembrane</keyword>
<keyword evidence="3" id="KW-1185">Reference proteome</keyword>
<dbReference type="RefSeq" id="WP_093884594.1">
    <property type="nucleotide sequence ID" value="NZ_FOBS01000034.1"/>
</dbReference>
<proteinExistence type="predicted"/>
<keyword evidence="1" id="KW-0472">Membrane</keyword>
<dbReference type="Proteomes" id="UP000198744">
    <property type="component" value="Unassembled WGS sequence"/>
</dbReference>
<dbReference type="EMBL" id="FOBS01000034">
    <property type="protein sequence ID" value="SEM68209.1"/>
    <property type="molecule type" value="Genomic_DNA"/>
</dbReference>
<protein>
    <submittedName>
        <fullName evidence="2">Cobalt/nickel transport protein</fullName>
    </submittedName>
</protein>
<evidence type="ECO:0000313" key="3">
    <source>
        <dbReference type="Proteomes" id="UP000198744"/>
    </source>
</evidence>
<dbReference type="AlphaFoldDB" id="A0A1H8AEI3"/>
<feature type="transmembrane region" description="Helical" evidence="1">
    <location>
        <begin position="7"/>
        <end position="25"/>
    </location>
</feature>
<accession>A0A1H8AEI3</accession>